<feature type="non-terminal residue" evidence="3">
    <location>
        <position position="1"/>
    </location>
</feature>
<dbReference type="Proteomes" id="UP000027730">
    <property type="component" value="Unassembled WGS sequence"/>
</dbReference>
<keyword evidence="2" id="KW-1133">Transmembrane helix</keyword>
<keyword evidence="2" id="KW-0472">Membrane</keyword>
<protein>
    <submittedName>
        <fullName evidence="3">Uncharacterized protein</fullName>
    </submittedName>
</protein>
<dbReference type="Pfam" id="PF11204">
    <property type="entry name" value="DUF2985"/>
    <property type="match status" value="1"/>
</dbReference>
<evidence type="ECO:0000313" key="4">
    <source>
        <dbReference type="Proteomes" id="UP000027730"/>
    </source>
</evidence>
<dbReference type="EMBL" id="KL584740">
    <property type="protein sequence ID" value="KEQ68093.1"/>
    <property type="molecule type" value="Genomic_DNA"/>
</dbReference>
<evidence type="ECO:0000313" key="3">
    <source>
        <dbReference type="EMBL" id="KEQ68093.1"/>
    </source>
</evidence>
<evidence type="ECO:0000256" key="1">
    <source>
        <dbReference type="SAM" id="MobiDB-lite"/>
    </source>
</evidence>
<feature type="transmembrane region" description="Helical" evidence="2">
    <location>
        <begin position="270"/>
        <end position="292"/>
    </location>
</feature>
<feature type="compositionally biased region" description="Polar residues" evidence="1">
    <location>
        <begin position="97"/>
        <end position="106"/>
    </location>
</feature>
<feature type="non-terminal residue" evidence="3">
    <location>
        <position position="336"/>
    </location>
</feature>
<feature type="transmembrane region" description="Helical" evidence="2">
    <location>
        <begin position="304"/>
        <end position="322"/>
    </location>
</feature>
<evidence type="ECO:0000256" key="2">
    <source>
        <dbReference type="SAM" id="Phobius"/>
    </source>
</evidence>
<feature type="region of interest" description="Disordered" evidence="1">
    <location>
        <begin position="79"/>
        <end position="108"/>
    </location>
</feature>
<name>A0A074W5G7_9PEZI</name>
<dbReference type="PANTHER" id="PTHR35872">
    <property type="entry name" value="INTEGRAL MEMBRANE PROTEIN (AFU_ORTHOLOGUE AFUA_5G07110)"/>
    <property type="match status" value="1"/>
</dbReference>
<dbReference type="OrthoDB" id="6407410at2759"/>
<proteinExistence type="predicted"/>
<feature type="transmembrane region" description="Helical" evidence="2">
    <location>
        <begin position="137"/>
        <end position="159"/>
    </location>
</feature>
<keyword evidence="4" id="KW-1185">Reference proteome</keyword>
<dbReference type="GeneID" id="25408072"/>
<keyword evidence="2" id="KW-0812">Transmembrane</keyword>
<dbReference type="RefSeq" id="XP_013422261.1">
    <property type="nucleotide sequence ID" value="XM_013566807.1"/>
</dbReference>
<dbReference type="STRING" id="1043004.A0A074W5G7"/>
<dbReference type="PANTHER" id="PTHR35872:SF1">
    <property type="entry name" value="ALPHA-L-RHAMNOSIDASE C"/>
    <property type="match status" value="1"/>
</dbReference>
<reference evidence="3 4" key="1">
    <citation type="journal article" date="2014" name="BMC Genomics">
        <title>Genome sequencing of four Aureobasidium pullulans varieties: biotechnological potential, stress tolerance, and description of new species.</title>
        <authorList>
            <person name="Gostin Ar C."/>
            <person name="Ohm R.A."/>
            <person name="Kogej T."/>
            <person name="Sonjak S."/>
            <person name="Turk M."/>
            <person name="Zajc J."/>
            <person name="Zalar P."/>
            <person name="Grube M."/>
            <person name="Sun H."/>
            <person name="Han J."/>
            <person name="Sharma A."/>
            <person name="Chiniquy J."/>
            <person name="Ngan C.Y."/>
            <person name="Lipzen A."/>
            <person name="Barry K."/>
            <person name="Grigoriev I.V."/>
            <person name="Gunde-Cimerman N."/>
        </authorList>
    </citation>
    <scope>NUCLEOTIDE SEQUENCE [LARGE SCALE GENOMIC DNA]</scope>
    <source>
        <strain evidence="3 4">CBS 147.97</strain>
    </source>
</reference>
<gene>
    <name evidence="3" type="ORF">M436DRAFT_21899</name>
</gene>
<feature type="compositionally biased region" description="Polar residues" evidence="1">
    <location>
        <begin position="79"/>
        <end position="89"/>
    </location>
</feature>
<dbReference type="AlphaFoldDB" id="A0A074W5G7"/>
<dbReference type="InterPro" id="IPR021369">
    <property type="entry name" value="DUF2985"/>
</dbReference>
<accession>A0A074W5G7</accession>
<organism evidence="3 4">
    <name type="scientific">Aureobasidium namibiae CBS 147.97</name>
    <dbReference type="NCBI Taxonomy" id="1043004"/>
    <lineage>
        <taxon>Eukaryota</taxon>
        <taxon>Fungi</taxon>
        <taxon>Dikarya</taxon>
        <taxon>Ascomycota</taxon>
        <taxon>Pezizomycotina</taxon>
        <taxon>Dothideomycetes</taxon>
        <taxon>Dothideomycetidae</taxon>
        <taxon>Dothideales</taxon>
        <taxon>Saccotheciaceae</taxon>
        <taxon>Aureobasidium</taxon>
    </lineage>
</organism>
<dbReference type="HOGENOM" id="CLU_031135_1_0_1"/>
<sequence>IGRLRNASVSVADQLLNSNPQLGMWRATGTAIAHAPNLTDLRTPETGGEKIVFDKDGHSARVPELDEGKEEFAERMQRIQSKSTISPSVSKAAGDGSMSSNTQQHATVPPKAKVPWTVAIKHGFAAAAKFILTPTGFLITVYGLNVVAWGAMLFFLLLHAAPAMNHPDNGDADSSPRKIWLEIDSQILNALFCLTAFGLAPWRFRDLYWVACWRLGTGPEHGHGALKKLAKRNNDWFRMGGRHGEEHLEDARITFTGNHAPPTKSWKLDLMVWLTAFNTFFQVGMAFFMWHWNRIDRPGWGTGTFIGLGCGVSLGAGVLAWWEGRKIKLIEGPKVL</sequence>